<dbReference type="InterPro" id="IPR045509">
    <property type="entry name" value="HD_assoc_2"/>
</dbReference>
<dbReference type="STRING" id="37360.A0A0G4ISJ8"/>
<gene>
    <name evidence="3" type="ORF">PBRA_006349</name>
    <name evidence="4" type="ORF">PLBR_LOCUS2404</name>
</gene>
<organism evidence="3 5">
    <name type="scientific">Plasmodiophora brassicae</name>
    <name type="common">Clubroot disease agent</name>
    <dbReference type="NCBI Taxonomy" id="37360"/>
    <lineage>
        <taxon>Eukaryota</taxon>
        <taxon>Sar</taxon>
        <taxon>Rhizaria</taxon>
        <taxon>Endomyxa</taxon>
        <taxon>Phytomyxea</taxon>
        <taxon>Plasmodiophorida</taxon>
        <taxon>Plasmodiophoridae</taxon>
        <taxon>Plasmodiophora</taxon>
    </lineage>
</organism>
<geneLocation type="mitochondrion" evidence="4"/>
<dbReference type="GO" id="GO:0006203">
    <property type="term" value="P:dGTP catabolic process"/>
    <property type="evidence" value="ECO:0007669"/>
    <property type="project" value="TreeGrafter"/>
</dbReference>
<keyword evidence="5" id="KW-1185">Reference proteome</keyword>
<sequence length="478" mass="54456">MSALDKSRYPKQIMDAIHGLIDVDPELVDMIDTLQFQRLRDLSQMGTSYYVFPGASHRRFEHSIGTAHLAGLLLDNIDRLQPHLGLGSREKLLVKMAGLCHDLGHGPFSHAFDTFIDTTLPDSTWTHEQGSIMMLERMVDDNHIDVERDEIRFISELIDPTHNAPTRTEHKFLYDIVSNSKNSIDVDKFDYLQRDSHCMGLKASYDANRLIHMARVIDDEICYPAKHAFNIYQLFHTRYSLHKTVYQHKVSKSIEYMITDAFIAADSHLGISSSINDPDRFLYMTDSIVQQIERSSDSALARSRKILKDVRTRNLYKMVGEVVMSCADGERIGDVTAADISTRQPAGGKLRPEGIIIQKFHMNYAMKDRNPVGNVRFYESHNPMVAFPLCDSHVSMMIPGMFSECVLRVFVRDATDENVACAREAMSRLLREHSLSQPNPVYSRPCTPSPRKAKAESRLTPGTTWTKLAFSDTKRQRL</sequence>
<evidence type="ECO:0000313" key="3">
    <source>
        <dbReference type="EMBL" id="CEO98235.1"/>
    </source>
</evidence>
<dbReference type="EMBL" id="CDSF01000083">
    <property type="protein sequence ID" value="CEO98235.1"/>
    <property type="molecule type" value="Genomic_DNA"/>
</dbReference>
<proteinExistence type="predicted"/>
<dbReference type="PROSITE" id="PS51831">
    <property type="entry name" value="HD"/>
    <property type="match status" value="1"/>
</dbReference>
<accession>A0A0G4ISJ8</accession>
<dbReference type="OMA" id="QVHGYIK"/>
<dbReference type="SMART" id="SM00471">
    <property type="entry name" value="HDc"/>
    <property type="match status" value="1"/>
</dbReference>
<dbReference type="CDD" id="cd00077">
    <property type="entry name" value="HDc"/>
    <property type="match status" value="1"/>
</dbReference>
<evidence type="ECO:0000313" key="4">
    <source>
        <dbReference type="EMBL" id="SPQ95189.1"/>
    </source>
</evidence>
<dbReference type="Pfam" id="PF01966">
    <property type="entry name" value="HD"/>
    <property type="match status" value="1"/>
</dbReference>
<evidence type="ECO:0000313" key="6">
    <source>
        <dbReference type="Proteomes" id="UP000290189"/>
    </source>
</evidence>
<dbReference type="Pfam" id="PF19276">
    <property type="entry name" value="HD_assoc_2"/>
    <property type="match status" value="1"/>
</dbReference>
<name>A0A0G4ISJ8_PLABS</name>
<dbReference type="Proteomes" id="UP000039324">
    <property type="component" value="Unassembled WGS sequence"/>
</dbReference>
<keyword evidence="4" id="KW-0496">Mitochondrion</keyword>
<dbReference type="OrthoDB" id="9991235at2759"/>
<dbReference type="InterPro" id="IPR003607">
    <property type="entry name" value="HD/PDEase_dom"/>
</dbReference>
<dbReference type="SUPFAM" id="SSF109604">
    <property type="entry name" value="HD-domain/PDEase-like"/>
    <property type="match status" value="1"/>
</dbReference>
<dbReference type="GO" id="GO:0008832">
    <property type="term" value="F:dGTPase activity"/>
    <property type="evidence" value="ECO:0007669"/>
    <property type="project" value="TreeGrafter"/>
</dbReference>
<dbReference type="EMBL" id="OVEO01000003">
    <property type="protein sequence ID" value="SPQ95189.1"/>
    <property type="molecule type" value="Genomic_DNA"/>
</dbReference>
<dbReference type="PANTHER" id="PTHR11373:SF4">
    <property type="entry name" value="DEOXYNUCLEOSIDE TRIPHOSPHATE TRIPHOSPHOHYDROLASE SAMHD1"/>
    <property type="match status" value="1"/>
</dbReference>
<dbReference type="Proteomes" id="UP000290189">
    <property type="component" value="Unassembled WGS sequence"/>
</dbReference>
<dbReference type="InterPro" id="IPR050135">
    <property type="entry name" value="dGTPase-like"/>
</dbReference>
<dbReference type="PANTHER" id="PTHR11373">
    <property type="entry name" value="DEOXYNUCLEOSIDE TRIPHOSPHATE TRIPHOSPHOHYDROLASE"/>
    <property type="match status" value="1"/>
</dbReference>
<feature type="domain" description="HD" evidence="2">
    <location>
        <begin position="59"/>
        <end position="192"/>
    </location>
</feature>
<evidence type="ECO:0000259" key="2">
    <source>
        <dbReference type="PROSITE" id="PS51831"/>
    </source>
</evidence>
<dbReference type="Gene3D" id="3.30.70.2760">
    <property type="match status" value="1"/>
</dbReference>
<feature type="region of interest" description="Disordered" evidence="1">
    <location>
        <begin position="436"/>
        <end position="459"/>
    </location>
</feature>
<dbReference type="AlphaFoldDB" id="A0A0G4ISJ8"/>
<evidence type="ECO:0000313" key="5">
    <source>
        <dbReference type="Proteomes" id="UP000039324"/>
    </source>
</evidence>
<reference evidence="4 6" key="2">
    <citation type="submission" date="2018-03" db="EMBL/GenBank/DDBJ databases">
        <authorList>
            <person name="Fogelqvist J."/>
        </authorList>
    </citation>
    <scope>NUCLEOTIDE SEQUENCE [LARGE SCALE GENOMIC DNA]</scope>
</reference>
<dbReference type="InterPro" id="IPR006674">
    <property type="entry name" value="HD_domain"/>
</dbReference>
<reference evidence="3 5" key="1">
    <citation type="submission" date="2015-02" db="EMBL/GenBank/DDBJ databases">
        <authorList>
            <person name="Chooi Y.-H."/>
        </authorList>
    </citation>
    <scope>NUCLEOTIDE SEQUENCE [LARGE SCALE GENOMIC DNA]</scope>
    <source>
        <strain evidence="3">E3</strain>
    </source>
</reference>
<protein>
    <recommendedName>
        <fullName evidence="2">HD domain-containing protein</fullName>
    </recommendedName>
</protein>
<dbReference type="GO" id="GO:0005634">
    <property type="term" value="C:nucleus"/>
    <property type="evidence" value="ECO:0007669"/>
    <property type="project" value="TreeGrafter"/>
</dbReference>
<dbReference type="Gene3D" id="1.10.3210.10">
    <property type="entry name" value="Hypothetical protein af1432"/>
    <property type="match status" value="1"/>
</dbReference>
<evidence type="ECO:0000256" key="1">
    <source>
        <dbReference type="SAM" id="MobiDB-lite"/>
    </source>
</evidence>
<dbReference type="FunFam" id="1.10.3210.10:FF:000030">
    <property type="entry name" value="Deoxynucleoside triphosphate triphosphohydrolase SAMHD1 homolog"/>
    <property type="match status" value="1"/>
</dbReference>